<sequence length="111" mass="12854">MEGASYQRFPRVKIRELKEDYAKFKLHNTDAYIANALCHVMITKVPTITIEIVKIEVKSSIFNDKFIAYRLGIIPLTSQRAISMRYSCDCDACDDDGQCKFYLVEFHLHAK</sequence>
<dbReference type="EMBL" id="JARKNE010000008">
    <property type="protein sequence ID" value="KAK5811998.1"/>
    <property type="molecule type" value="Genomic_DNA"/>
</dbReference>
<evidence type="ECO:0000313" key="3">
    <source>
        <dbReference type="EMBL" id="KAK5811998.1"/>
    </source>
</evidence>
<keyword evidence="1" id="KW-0240">DNA-directed RNA polymerase</keyword>
<evidence type="ECO:0000313" key="4">
    <source>
        <dbReference type="Proteomes" id="UP001358586"/>
    </source>
</evidence>
<dbReference type="Proteomes" id="UP001358586">
    <property type="component" value="Chromosome 8"/>
</dbReference>
<dbReference type="InterPro" id="IPR036643">
    <property type="entry name" value="RNApol_insert_sf"/>
</dbReference>
<keyword evidence="2" id="KW-0804">Transcription</keyword>
<protein>
    <submittedName>
        <fullName evidence="3">Uncharacterized protein</fullName>
    </submittedName>
</protein>
<accession>A0ABR0P0G0</accession>
<dbReference type="SUPFAM" id="SSF56553">
    <property type="entry name" value="Insert subdomain of RNA polymerase alpha subunit"/>
    <property type="match status" value="1"/>
</dbReference>
<name>A0ABR0P0G0_GOSAR</name>
<proteinExistence type="predicted"/>
<dbReference type="Gene3D" id="2.170.120.12">
    <property type="entry name" value="DNA-directed RNA polymerase, insert domain"/>
    <property type="match status" value="1"/>
</dbReference>
<dbReference type="PANTHER" id="PTHR11800:SF2">
    <property type="entry name" value="DNA-DIRECTED RNA POLYMERASE II SUBUNIT RPB3"/>
    <property type="match status" value="1"/>
</dbReference>
<dbReference type="InterPro" id="IPR036603">
    <property type="entry name" value="RBP11-like"/>
</dbReference>
<evidence type="ECO:0000256" key="2">
    <source>
        <dbReference type="ARBA" id="ARBA00023163"/>
    </source>
</evidence>
<dbReference type="SUPFAM" id="SSF55257">
    <property type="entry name" value="RBP11-like subunits of RNA polymerase"/>
    <property type="match status" value="1"/>
</dbReference>
<keyword evidence="4" id="KW-1185">Reference proteome</keyword>
<organism evidence="3 4">
    <name type="scientific">Gossypium arboreum</name>
    <name type="common">Tree cotton</name>
    <name type="synonym">Gossypium nanking</name>
    <dbReference type="NCBI Taxonomy" id="29729"/>
    <lineage>
        <taxon>Eukaryota</taxon>
        <taxon>Viridiplantae</taxon>
        <taxon>Streptophyta</taxon>
        <taxon>Embryophyta</taxon>
        <taxon>Tracheophyta</taxon>
        <taxon>Spermatophyta</taxon>
        <taxon>Magnoliopsida</taxon>
        <taxon>eudicotyledons</taxon>
        <taxon>Gunneridae</taxon>
        <taxon>Pentapetalae</taxon>
        <taxon>rosids</taxon>
        <taxon>malvids</taxon>
        <taxon>Malvales</taxon>
        <taxon>Malvaceae</taxon>
        <taxon>Malvoideae</taxon>
        <taxon>Gossypium</taxon>
    </lineage>
</organism>
<dbReference type="PANTHER" id="PTHR11800">
    <property type="entry name" value="DNA-DIRECTED RNA POLYMERASE"/>
    <property type="match status" value="1"/>
</dbReference>
<reference evidence="3 4" key="1">
    <citation type="submission" date="2023-03" db="EMBL/GenBank/DDBJ databases">
        <title>WGS of Gossypium arboreum.</title>
        <authorList>
            <person name="Yu D."/>
        </authorList>
    </citation>
    <scope>NUCLEOTIDE SEQUENCE [LARGE SCALE GENOMIC DNA]</scope>
    <source>
        <tissue evidence="3">Leaf</tissue>
    </source>
</reference>
<comment type="caution">
    <text evidence="3">The sequence shown here is derived from an EMBL/GenBank/DDBJ whole genome shotgun (WGS) entry which is preliminary data.</text>
</comment>
<dbReference type="InterPro" id="IPR050518">
    <property type="entry name" value="Rpo3/RPB3_RNA_Pol_subunit"/>
</dbReference>
<gene>
    <name evidence="3" type="ORF">PVK06_027392</name>
</gene>
<evidence type="ECO:0000256" key="1">
    <source>
        <dbReference type="ARBA" id="ARBA00022478"/>
    </source>
</evidence>